<keyword evidence="4" id="KW-0802">TPR repeat</keyword>
<dbReference type="SMART" id="SM00028">
    <property type="entry name" value="TPR"/>
    <property type="match status" value="2"/>
</dbReference>
<evidence type="ECO:0000256" key="2">
    <source>
        <dbReference type="ARBA" id="ARBA00022490"/>
    </source>
</evidence>
<dbReference type="Gene3D" id="1.25.40.10">
    <property type="entry name" value="Tetratricopeptide repeat domain"/>
    <property type="match status" value="2"/>
</dbReference>
<evidence type="ECO:0000256" key="4">
    <source>
        <dbReference type="ARBA" id="ARBA00022803"/>
    </source>
</evidence>
<dbReference type="InterPro" id="IPR019734">
    <property type="entry name" value="TPR_rpt"/>
</dbReference>
<dbReference type="PANTHER" id="PTHR45984">
    <property type="entry name" value="RNA (RNA) POLYMERASE II ASSOCIATED PROTEIN HOMOLOG"/>
    <property type="match status" value="1"/>
</dbReference>
<dbReference type="Proteomes" id="UP000314294">
    <property type="component" value="Unassembled WGS sequence"/>
</dbReference>
<dbReference type="EMBL" id="SRLO01007653">
    <property type="protein sequence ID" value="TNN27846.1"/>
    <property type="molecule type" value="Genomic_DNA"/>
</dbReference>
<evidence type="ECO:0000256" key="3">
    <source>
        <dbReference type="ARBA" id="ARBA00022737"/>
    </source>
</evidence>
<dbReference type="AlphaFoldDB" id="A0A4Z2EG40"/>
<dbReference type="InterPro" id="IPR051982">
    <property type="entry name" value="CiliaryAsmbly_MitoImport"/>
</dbReference>
<dbReference type="GO" id="GO:0005739">
    <property type="term" value="C:mitochondrion"/>
    <property type="evidence" value="ECO:0007669"/>
    <property type="project" value="TreeGrafter"/>
</dbReference>
<comment type="caution">
    <text evidence="5">The sequence shown here is derived from an EMBL/GenBank/DDBJ whole genome shotgun (WGS) entry which is preliminary data.</text>
</comment>
<comment type="subcellular location">
    <subcellularLocation>
        <location evidence="1">Cytoplasm</location>
    </subcellularLocation>
</comment>
<evidence type="ECO:0000313" key="6">
    <source>
        <dbReference type="Proteomes" id="UP000314294"/>
    </source>
</evidence>
<organism evidence="5 6">
    <name type="scientific">Liparis tanakae</name>
    <name type="common">Tanaka's snailfish</name>
    <dbReference type="NCBI Taxonomy" id="230148"/>
    <lineage>
        <taxon>Eukaryota</taxon>
        <taxon>Metazoa</taxon>
        <taxon>Chordata</taxon>
        <taxon>Craniata</taxon>
        <taxon>Vertebrata</taxon>
        <taxon>Euteleostomi</taxon>
        <taxon>Actinopterygii</taxon>
        <taxon>Neopterygii</taxon>
        <taxon>Teleostei</taxon>
        <taxon>Neoteleostei</taxon>
        <taxon>Acanthomorphata</taxon>
        <taxon>Eupercaria</taxon>
        <taxon>Perciformes</taxon>
        <taxon>Cottioidei</taxon>
        <taxon>Cottales</taxon>
        <taxon>Liparidae</taxon>
        <taxon>Liparis</taxon>
    </lineage>
</organism>
<reference evidence="5 6" key="1">
    <citation type="submission" date="2019-03" db="EMBL/GenBank/DDBJ databases">
        <title>First draft genome of Liparis tanakae, snailfish: a comprehensive survey of snailfish specific genes.</title>
        <authorList>
            <person name="Kim W."/>
            <person name="Song I."/>
            <person name="Jeong J.-H."/>
            <person name="Kim D."/>
            <person name="Kim S."/>
            <person name="Ryu S."/>
            <person name="Song J.Y."/>
            <person name="Lee S.K."/>
        </authorList>
    </citation>
    <scope>NUCLEOTIDE SEQUENCE [LARGE SCALE GENOMIC DNA]</scope>
    <source>
        <tissue evidence="5">Muscle</tissue>
    </source>
</reference>
<evidence type="ECO:0000313" key="5">
    <source>
        <dbReference type="EMBL" id="TNN27846.1"/>
    </source>
</evidence>
<dbReference type="InterPro" id="IPR011990">
    <property type="entry name" value="TPR-like_helical_dom_sf"/>
</dbReference>
<sequence length="134" mass="15206">MFATSTDILINITYGLVSDITLFLFFFCTGLDSPEDLCTLYSNRAACHLKVGNSQECIQDCSRDGSRRDPVLPVSSRLFIPRRALELQPFYLKPLLRRAMAYDSLERYRNAYADYKTVLQIDSGVQAAHDGVNR</sequence>
<dbReference type="GO" id="GO:0005829">
    <property type="term" value="C:cytosol"/>
    <property type="evidence" value="ECO:0007669"/>
    <property type="project" value="TreeGrafter"/>
</dbReference>
<keyword evidence="2" id="KW-0963">Cytoplasm</keyword>
<proteinExistence type="predicted"/>
<accession>A0A4Z2EG40</accession>
<dbReference type="PANTHER" id="PTHR45984:SF1">
    <property type="entry name" value="SPAG1 AXONEMAL DYNEIN ASSEMBLY FACTOR"/>
    <property type="match status" value="1"/>
</dbReference>
<keyword evidence="3" id="KW-0677">Repeat</keyword>
<protein>
    <submittedName>
        <fullName evidence="5">Sperm-associated antigen 1A</fullName>
    </submittedName>
</protein>
<keyword evidence="6" id="KW-1185">Reference proteome</keyword>
<dbReference type="OrthoDB" id="2942533at2759"/>
<dbReference type="SUPFAM" id="SSF48452">
    <property type="entry name" value="TPR-like"/>
    <property type="match status" value="1"/>
</dbReference>
<gene>
    <name evidence="5" type="primary">spag1a_1</name>
    <name evidence="5" type="ORF">EYF80_062007</name>
</gene>
<evidence type="ECO:0000256" key="1">
    <source>
        <dbReference type="ARBA" id="ARBA00004496"/>
    </source>
</evidence>
<name>A0A4Z2EG40_9TELE</name>
<dbReference type="GO" id="GO:0006626">
    <property type="term" value="P:protein targeting to mitochondrion"/>
    <property type="evidence" value="ECO:0007669"/>
    <property type="project" value="TreeGrafter"/>
</dbReference>
<dbReference type="GO" id="GO:0031072">
    <property type="term" value="F:heat shock protein binding"/>
    <property type="evidence" value="ECO:0007669"/>
    <property type="project" value="TreeGrafter"/>
</dbReference>